<proteinExistence type="predicted"/>
<dbReference type="SUPFAM" id="SSF54637">
    <property type="entry name" value="Thioesterase/thiol ester dehydrase-isomerase"/>
    <property type="match status" value="1"/>
</dbReference>
<keyword evidence="5" id="KW-1185">Reference proteome</keyword>
<evidence type="ECO:0000313" key="4">
    <source>
        <dbReference type="EMBL" id="QVY60666.1"/>
    </source>
</evidence>
<reference evidence="4 5" key="1">
    <citation type="submission" date="2021-03" db="EMBL/GenBank/DDBJ databases">
        <title>The first data on the complete genome of the tetrodotoxin-producing bacterium.</title>
        <authorList>
            <person name="Melnikova D.I."/>
            <person name="Nijland R."/>
            <person name="Magarlamov T.Y."/>
        </authorList>
    </citation>
    <scope>NUCLEOTIDE SEQUENCE [LARGE SCALE GENOMIC DNA]</scope>
    <source>
        <strain evidence="4 5">1839</strain>
    </source>
</reference>
<dbReference type="Pfam" id="PF03061">
    <property type="entry name" value="4HBT"/>
    <property type="match status" value="1"/>
</dbReference>
<dbReference type="Pfam" id="PF07085">
    <property type="entry name" value="DRTGG"/>
    <property type="match status" value="1"/>
</dbReference>
<dbReference type="SMART" id="SM00116">
    <property type="entry name" value="CBS"/>
    <property type="match status" value="2"/>
</dbReference>
<accession>A0ABX8F8A8</accession>
<dbReference type="RefSeq" id="WP_214475364.1">
    <property type="nucleotide sequence ID" value="NZ_CANKUS010000007.1"/>
</dbReference>
<dbReference type="CDD" id="cd03440">
    <property type="entry name" value="hot_dog"/>
    <property type="match status" value="1"/>
</dbReference>
<dbReference type="InterPro" id="IPR036388">
    <property type="entry name" value="WH-like_DNA-bd_sf"/>
</dbReference>
<dbReference type="SUPFAM" id="SSF46785">
    <property type="entry name" value="Winged helix' DNA-binding domain"/>
    <property type="match status" value="1"/>
</dbReference>
<dbReference type="InterPro" id="IPR028979">
    <property type="entry name" value="Ser_kin/Pase_Hpr-like_N_sf"/>
</dbReference>
<dbReference type="SUPFAM" id="SSF75138">
    <property type="entry name" value="HprK N-terminal domain-like"/>
    <property type="match status" value="1"/>
</dbReference>
<dbReference type="Pfam" id="PF00571">
    <property type="entry name" value="CBS"/>
    <property type="match status" value="2"/>
</dbReference>
<evidence type="ECO:0000259" key="3">
    <source>
        <dbReference type="PROSITE" id="PS51371"/>
    </source>
</evidence>
<dbReference type="Proteomes" id="UP000679247">
    <property type="component" value="Chromosome"/>
</dbReference>
<protein>
    <submittedName>
        <fullName evidence="4">CBS domain-containing protein</fullName>
    </submittedName>
</protein>
<dbReference type="SUPFAM" id="SSF54631">
    <property type="entry name" value="CBS-domain pair"/>
    <property type="match status" value="1"/>
</dbReference>
<dbReference type="Gene3D" id="3.10.129.10">
    <property type="entry name" value="Hotdog Thioesterase"/>
    <property type="match status" value="1"/>
</dbReference>
<dbReference type="InterPro" id="IPR000644">
    <property type="entry name" value="CBS_dom"/>
</dbReference>
<evidence type="ECO:0000256" key="2">
    <source>
        <dbReference type="PROSITE-ProRule" id="PRU00703"/>
    </source>
</evidence>
<evidence type="ECO:0000313" key="5">
    <source>
        <dbReference type="Proteomes" id="UP000679247"/>
    </source>
</evidence>
<dbReference type="EMBL" id="CP071709">
    <property type="protein sequence ID" value="QVY60666.1"/>
    <property type="molecule type" value="Genomic_DNA"/>
</dbReference>
<dbReference type="Gene3D" id="3.10.580.10">
    <property type="entry name" value="CBS-domain"/>
    <property type="match status" value="2"/>
</dbReference>
<dbReference type="InterPro" id="IPR010766">
    <property type="entry name" value="DRTGG"/>
</dbReference>
<dbReference type="InterPro" id="IPR029069">
    <property type="entry name" value="HotDog_dom_sf"/>
</dbReference>
<dbReference type="Gene3D" id="1.10.10.10">
    <property type="entry name" value="Winged helix-like DNA-binding domain superfamily/Winged helix DNA-binding domain"/>
    <property type="match status" value="1"/>
</dbReference>
<gene>
    <name evidence="4" type="ORF">J1899_16870</name>
</gene>
<feature type="domain" description="CBS" evidence="3">
    <location>
        <begin position="256"/>
        <end position="314"/>
    </location>
</feature>
<dbReference type="InterPro" id="IPR036390">
    <property type="entry name" value="WH_DNA-bd_sf"/>
</dbReference>
<dbReference type="Pfam" id="PF13412">
    <property type="entry name" value="HTH_24"/>
    <property type="match status" value="1"/>
</dbReference>
<organism evidence="4 5">
    <name type="scientific">Cytobacillus gottheilii</name>
    <dbReference type="NCBI Taxonomy" id="859144"/>
    <lineage>
        <taxon>Bacteria</taxon>
        <taxon>Bacillati</taxon>
        <taxon>Bacillota</taxon>
        <taxon>Bacilli</taxon>
        <taxon>Bacillales</taxon>
        <taxon>Bacillaceae</taxon>
        <taxon>Cytobacillus</taxon>
    </lineage>
</organism>
<dbReference type="InterPro" id="IPR046342">
    <property type="entry name" value="CBS_dom_sf"/>
</dbReference>
<dbReference type="InterPro" id="IPR006683">
    <property type="entry name" value="Thioestr_dom"/>
</dbReference>
<dbReference type="PROSITE" id="PS51371">
    <property type="entry name" value="CBS"/>
    <property type="match status" value="2"/>
</dbReference>
<dbReference type="Gene3D" id="3.40.1390.20">
    <property type="entry name" value="HprK N-terminal domain-like"/>
    <property type="match status" value="1"/>
</dbReference>
<evidence type="ECO:0000256" key="1">
    <source>
        <dbReference type="ARBA" id="ARBA00023122"/>
    </source>
</evidence>
<name>A0ABX8F8A8_9BACI</name>
<dbReference type="PANTHER" id="PTHR43080:SF2">
    <property type="entry name" value="CBS DOMAIN-CONTAINING PROTEIN"/>
    <property type="match status" value="1"/>
</dbReference>
<dbReference type="CDD" id="cd04596">
    <property type="entry name" value="CBS_pair_DRTGG_assoc"/>
    <property type="match status" value="1"/>
</dbReference>
<sequence length="439" mass="48867">MATKHEQILQYIDELPVGEKISVRQIAKALSVSEGTAYRAIKEAENKGYVSTIERVGTIRIERKKKENIEKLTYAEVVNIVDGQVLGGRTGLHKTLNKFVIGAMELDAMMRYTGAGNLLIIGNRTNAHELALKAGAAVLITGGFDTDEDVKRIADELQLPIISTSYDTFTVATMINRAIYDQLIKKEIVLVEDILTPIEDTTVLRTTDTVEDWFTYNRQTTHSRFPVVDHNGKVYGMVTSKDVMGRDPHTSIEKIMTKNPMTVGGKTSVASSSHMMVWEGIELLPVVDDANKLIGIISRQDVLKALQMIQRQPQVGETLDDIVTNQFTVMKGKGKGDDVYQCEVTPQMTNYLGTISYGVFTTIVSEAANRILKSYKKGDLVVENMTIYFLKPVQIDSTLDIFPKVLEVGRKFGKVDVEVFNEGILVGKAMMMCQLIDRS</sequence>
<keyword evidence="1 2" id="KW-0129">CBS domain</keyword>
<feature type="domain" description="CBS" evidence="3">
    <location>
        <begin position="195"/>
        <end position="254"/>
    </location>
</feature>
<dbReference type="InterPro" id="IPR051257">
    <property type="entry name" value="Diverse_CBS-Domain"/>
</dbReference>
<dbReference type="PANTHER" id="PTHR43080">
    <property type="entry name" value="CBS DOMAIN-CONTAINING PROTEIN CBSX3, MITOCHONDRIAL"/>
    <property type="match status" value="1"/>
</dbReference>